<dbReference type="Proteomes" id="UP000663090">
    <property type="component" value="Chromosome"/>
</dbReference>
<accession>A0ABX7NBF3</accession>
<dbReference type="InterPro" id="IPR016024">
    <property type="entry name" value="ARM-type_fold"/>
</dbReference>
<feature type="compositionally biased region" description="Pro residues" evidence="1">
    <location>
        <begin position="22"/>
        <end position="39"/>
    </location>
</feature>
<protein>
    <submittedName>
        <fullName evidence="2">HEAT repeat domain-containing protein</fullName>
    </submittedName>
</protein>
<organism evidence="2 3">
    <name type="scientific">Myxococcus landrumensis</name>
    <dbReference type="NCBI Taxonomy" id="2813577"/>
    <lineage>
        <taxon>Bacteria</taxon>
        <taxon>Pseudomonadati</taxon>
        <taxon>Myxococcota</taxon>
        <taxon>Myxococcia</taxon>
        <taxon>Myxococcales</taxon>
        <taxon>Cystobacterineae</taxon>
        <taxon>Myxococcaceae</taxon>
        <taxon>Myxococcus</taxon>
    </lineage>
</organism>
<dbReference type="Gene3D" id="1.25.10.10">
    <property type="entry name" value="Leucine-rich Repeat Variant"/>
    <property type="match status" value="1"/>
</dbReference>
<dbReference type="EMBL" id="CP071091">
    <property type="protein sequence ID" value="QSQ16112.1"/>
    <property type="molecule type" value="Genomic_DNA"/>
</dbReference>
<dbReference type="SMART" id="SM00567">
    <property type="entry name" value="EZ_HEAT"/>
    <property type="match status" value="2"/>
</dbReference>
<dbReference type="InterPro" id="IPR004155">
    <property type="entry name" value="PBS_lyase_HEAT"/>
</dbReference>
<dbReference type="SUPFAM" id="SSF48371">
    <property type="entry name" value="ARM repeat"/>
    <property type="match status" value="1"/>
</dbReference>
<reference evidence="2 3" key="1">
    <citation type="submission" date="2021-02" db="EMBL/GenBank/DDBJ databases">
        <title>De Novo genome assembly of isolated myxobacteria.</title>
        <authorList>
            <person name="Stevens D.C."/>
        </authorList>
    </citation>
    <scope>NUCLEOTIDE SEQUENCE [LARGE SCALE GENOMIC DNA]</scope>
    <source>
        <strain evidence="2 3">SCHIC003</strain>
    </source>
</reference>
<keyword evidence="3" id="KW-1185">Reference proteome</keyword>
<dbReference type="RefSeq" id="WP_206717787.1">
    <property type="nucleotide sequence ID" value="NZ_CP071091.1"/>
</dbReference>
<evidence type="ECO:0000313" key="2">
    <source>
        <dbReference type="EMBL" id="QSQ16112.1"/>
    </source>
</evidence>
<dbReference type="Pfam" id="PF13646">
    <property type="entry name" value="HEAT_2"/>
    <property type="match status" value="1"/>
</dbReference>
<evidence type="ECO:0000256" key="1">
    <source>
        <dbReference type="SAM" id="MobiDB-lite"/>
    </source>
</evidence>
<proteinExistence type="predicted"/>
<dbReference type="InterPro" id="IPR011989">
    <property type="entry name" value="ARM-like"/>
</dbReference>
<name>A0ABX7NBF3_9BACT</name>
<sequence>MSPLLVAGMLLVTAAPARTPAPARPPAEAPRPAPEPTKPPQVTSPDDTALLRALLWAARPAPEEIRAIAVEDLGLLGDPRALDSLATYLWDPNPRTQQAVLRAVALFQHPRAEELLGNVVRHPRMPDALKIQALNGLVFQRTGSARRTVQDAATDSRLSSAVQNAARAVAAQWDAPPAAR</sequence>
<evidence type="ECO:0000313" key="3">
    <source>
        <dbReference type="Proteomes" id="UP000663090"/>
    </source>
</evidence>
<feature type="region of interest" description="Disordered" evidence="1">
    <location>
        <begin position="16"/>
        <end position="45"/>
    </location>
</feature>
<gene>
    <name evidence="2" type="ORF">JY572_08715</name>
</gene>